<evidence type="ECO:0000256" key="11">
    <source>
        <dbReference type="SAM" id="Phobius"/>
    </source>
</evidence>
<keyword evidence="4" id="KW-0488">Methylation</keyword>
<evidence type="ECO:0000256" key="10">
    <source>
        <dbReference type="ARBA" id="ARBA00030775"/>
    </source>
</evidence>
<dbReference type="EMBL" id="SHBP01000029">
    <property type="protein sequence ID" value="RZO18486.1"/>
    <property type="molecule type" value="Genomic_DNA"/>
</dbReference>
<accession>A0A520MB83</accession>
<comment type="similarity">
    <text evidence="9">Belongs to the GSP H family.</text>
</comment>
<dbReference type="NCBIfam" id="TIGR02532">
    <property type="entry name" value="IV_pilin_GFxxxE"/>
    <property type="match status" value="1"/>
</dbReference>
<evidence type="ECO:0000256" key="5">
    <source>
        <dbReference type="ARBA" id="ARBA00022519"/>
    </source>
</evidence>
<proteinExistence type="inferred from homology"/>
<sequence>MKSKKLGEIRFPYLDGFTLLELLIVISIAGILLSITIPSYSNLVSQKRVEAAANSFHSAVALAGSESRKRGKNVNIRPIGWAGNNALTLAEGWEVYYQESGTQIVMRQERPSGNLLVGGTGSKGFYLAGKTGRLGSGAEKIACFSASNGDDITNYSVIVNQSGVANKSTSSSC</sequence>
<keyword evidence="3" id="KW-1003">Cell membrane</keyword>
<dbReference type="Proteomes" id="UP000315889">
    <property type="component" value="Unassembled WGS sequence"/>
</dbReference>
<dbReference type="GO" id="GO:0005886">
    <property type="term" value="C:plasma membrane"/>
    <property type="evidence" value="ECO:0007669"/>
    <property type="project" value="UniProtKB-SubCell"/>
</dbReference>
<evidence type="ECO:0000256" key="4">
    <source>
        <dbReference type="ARBA" id="ARBA00022481"/>
    </source>
</evidence>
<dbReference type="InterPro" id="IPR012902">
    <property type="entry name" value="N_methyl_site"/>
</dbReference>
<evidence type="ECO:0000256" key="8">
    <source>
        <dbReference type="ARBA" id="ARBA00023136"/>
    </source>
</evidence>
<evidence type="ECO:0000256" key="6">
    <source>
        <dbReference type="ARBA" id="ARBA00022692"/>
    </source>
</evidence>
<gene>
    <name evidence="13" type="ORF">EVB03_09895</name>
</gene>
<keyword evidence="7 11" id="KW-1133">Transmembrane helix</keyword>
<dbReference type="Pfam" id="PF07963">
    <property type="entry name" value="N_methyl"/>
    <property type="match status" value="1"/>
</dbReference>
<dbReference type="Pfam" id="PF12019">
    <property type="entry name" value="GspH"/>
    <property type="match status" value="1"/>
</dbReference>
<dbReference type="InterPro" id="IPR045584">
    <property type="entry name" value="Pilin-like"/>
</dbReference>
<evidence type="ECO:0000259" key="12">
    <source>
        <dbReference type="Pfam" id="PF12019"/>
    </source>
</evidence>
<evidence type="ECO:0000313" key="13">
    <source>
        <dbReference type="EMBL" id="RZO18486.1"/>
    </source>
</evidence>
<reference evidence="13 14" key="1">
    <citation type="submission" date="2019-02" db="EMBL/GenBank/DDBJ databases">
        <title>Prokaryotic population dynamics and viral predation in marine succession experiment using metagenomics: the confinement effect.</title>
        <authorList>
            <person name="Haro-Moreno J.M."/>
            <person name="Rodriguez-Valera F."/>
            <person name="Lopez-Perez M."/>
        </authorList>
    </citation>
    <scope>NUCLEOTIDE SEQUENCE [LARGE SCALE GENOMIC DNA]</scope>
    <source>
        <strain evidence="13">MED-G170</strain>
    </source>
</reference>
<evidence type="ECO:0000256" key="3">
    <source>
        <dbReference type="ARBA" id="ARBA00022475"/>
    </source>
</evidence>
<dbReference type="GO" id="GO:0015627">
    <property type="term" value="C:type II protein secretion system complex"/>
    <property type="evidence" value="ECO:0007669"/>
    <property type="project" value="InterPro"/>
</dbReference>
<dbReference type="AlphaFoldDB" id="A0A520MB83"/>
<organism evidence="13 14">
    <name type="scientific">SAR92 clade bacterium</name>
    <dbReference type="NCBI Taxonomy" id="2315479"/>
    <lineage>
        <taxon>Bacteria</taxon>
        <taxon>Pseudomonadati</taxon>
        <taxon>Pseudomonadota</taxon>
        <taxon>Gammaproteobacteria</taxon>
        <taxon>Cellvibrionales</taxon>
        <taxon>Porticoccaceae</taxon>
        <taxon>SAR92 clade</taxon>
    </lineage>
</organism>
<keyword evidence="5" id="KW-0997">Cell inner membrane</keyword>
<name>A0A520MB83_9GAMM</name>
<feature type="domain" description="General secretion pathway GspH" evidence="12">
    <location>
        <begin position="52"/>
        <end position="163"/>
    </location>
</feature>
<keyword evidence="8 11" id="KW-0472">Membrane</keyword>
<dbReference type="GO" id="GO:0015628">
    <property type="term" value="P:protein secretion by the type II secretion system"/>
    <property type="evidence" value="ECO:0007669"/>
    <property type="project" value="InterPro"/>
</dbReference>
<evidence type="ECO:0000256" key="1">
    <source>
        <dbReference type="ARBA" id="ARBA00004377"/>
    </source>
</evidence>
<evidence type="ECO:0000256" key="2">
    <source>
        <dbReference type="ARBA" id="ARBA00021549"/>
    </source>
</evidence>
<dbReference type="SUPFAM" id="SSF54523">
    <property type="entry name" value="Pili subunits"/>
    <property type="match status" value="1"/>
</dbReference>
<feature type="transmembrane region" description="Helical" evidence="11">
    <location>
        <begin position="12"/>
        <end position="37"/>
    </location>
</feature>
<evidence type="ECO:0000256" key="7">
    <source>
        <dbReference type="ARBA" id="ARBA00022989"/>
    </source>
</evidence>
<keyword evidence="6 11" id="KW-0812">Transmembrane</keyword>
<comment type="subcellular location">
    <subcellularLocation>
        <location evidence="1">Cell inner membrane</location>
        <topology evidence="1">Single-pass membrane protein</topology>
    </subcellularLocation>
</comment>
<evidence type="ECO:0000313" key="14">
    <source>
        <dbReference type="Proteomes" id="UP000315889"/>
    </source>
</evidence>
<dbReference type="Gene3D" id="3.30.700.10">
    <property type="entry name" value="Glycoprotein, Type 4 Pilin"/>
    <property type="match status" value="1"/>
</dbReference>
<comment type="caution">
    <text evidence="13">The sequence shown here is derived from an EMBL/GenBank/DDBJ whole genome shotgun (WGS) entry which is preliminary data.</text>
</comment>
<protein>
    <recommendedName>
        <fullName evidence="2">Type II secretion system protein H</fullName>
    </recommendedName>
    <alternativeName>
        <fullName evidence="10">General secretion pathway protein H</fullName>
    </alternativeName>
</protein>
<dbReference type="InterPro" id="IPR022346">
    <property type="entry name" value="T2SS_GspH"/>
</dbReference>
<evidence type="ECO:0000256" key="9">
    <source>
        <dbReference type="ARBA" id="ARBA00025772"/>
    </source>
</evidence>